<accession>A0A671VVP2</accession>
<dbReference type="InterPro" id="IPR013083">
    <property type="entry name" value="Znf_RING/FYVE/PHD"/>
</dbReference>
<feature type="compositionally biased region" description="Acidic residues" evidence="19">
    <location>
        <begin position="242"/>
        <end position="253"/>
    </location>
</feature>
<dbReference type="SUPFAM" id="SSF57850">
    <property type="entry name" value="RING/U-box"/>
    <property type="match status" value="1"/>
</dbReference>
<feature type="transmembrane region" description="Helical" evidence="20">
    <location>
        <begin position="165"/>
        <end position="186"/>
    </location>
</feature>
<sequence length="253" mass="28599">MALAEEQPEKHCWVCFATERDDHNAEWVSPCRCKGCTKWIHQSCLQRWLDEKQKGNSGGAVNCPQCGTEYHITFPKMGDCLCVRVQVVGHKKGLYVMERADPLFLLMGLPTIPVVLVLGKMIRWEDYLVRLWQRYSYRGQLSPGNSRYLPRVPVDGPGSGDHLSVSRTLCGALIFPSIASLVGRLLFGRMPSNLQRTVLGGIAFVLIKGVLKVYFKQQQYIIQANRQILNYPERNGEGRPEGEEEDTEDSGNE</sequence>
<keyword evidence="7" id="KW-0479">Metal-binding</keyword>
<dbReference type="GO" id="GO:0005741">
    <property type="term" value="C:mitochondrial outer membrane"/>
    <property type="evidence" value="ECO:0007669"/>
    <property type="project" value="UniProtKB-SubCell"/>
</dbReference>
<evidence type="ECO:0000256" key="11">
    <source>
        <dbReference type="ARBA" id="ARBA00022833"/>
    </source>
</evidence>
<evidence type="ECO:0000259" key="21">
    <source>
        <dbReference type="PROSITE" id="PS51292"/>
    </source>
</evidence>
<keyword evidence="10" id="KW-1000">Mitochondrion outer membrane</keyword>
<keyword evidence="5" id="KW-0808">Transferase</keyword>
<dbReference type="GO" id="GO:0061630">
    <property type="term" value="F:ubiquitin protein ligase activity"/>
    <property type="evidence" value="ECO:0007669"/>
    <property type="project" value="UniProtKB-EC"/>
</dbReference>
<reference evidence="22" key="3">
    <citation type="submission" date="2025-09" db="UniProtKB">
        <authorList>
            <consortium name="Ensembl"/>
        </authorList>
    </citation>
    <scope>IDENTIFICATION</scope>
</reference>
<keyword evidence="14 20" id="KW-0472">Membrane</keyword>
<feature type="transmembrane region" description="Helical" evidence="20">
    <location>
        <begin position="103"/>
        <end position="122"/>
    </location>
</feature>
<dbReference type="CDD" id="cd16701">
    <property type="entry name" value="RING_CH-C4HC3_MARCH5"/>
    <property type="match status" value="1"/>
</dbReference>
<protein>
    <recommendedName>
        <fullName evidence="15">E3 ubiquitin-protein ligase MARCHF5</fullName>
        <ecNumber evidence="4">2.3.2.27</ecNumber>
    </recommendedName>
    <alternativeName>
        <fullName evidence="17">Membrane-associated RING finger protein 5</fullName>
    </alternativeName>
    <alternativeName>
        <fullName evidence="16">Membrane-associated RING-CH protein V</fullName>
    </alternativeName>
    <alternativeName>
        <fullName evidence="18">RING-type E3 ubiquitin transferase MARCHF5</fullName>
    </alternativeName>
</protein>
<evidence type="ECO:0000256" key="17">
    <source>
        <dbReference type="ARBA" id="ARBA00043185"/>
    </source>
</evidence>
<evidence type="ECO:0000256" key="3">
    <source>
        <dbReference type="ARBA" id="ARBA00004906"/>
    </source>
</evidence>
<keyword evidence="9" id="KW-0833">Ubl conjugation pathway</keyword>
<dbReference type="GeneTree" id="ENSGT00390000009948"/>
<dbReference type="AlphaFoldDB" id="A0A671VVP2"/>
<evidence type="ECO:0000256" key="1">
    <source>
        <dbReference type="ARBA" id="ARBA00000900"/>
    </source>
</evidence>
<dbReference type="InterPro" id="IPR011016">
    <property type="entry name" value="Znf_RING-CH"/>
</dbReference>
<keyword evidence="6 20" id="KW-0812">Transmembrane</keyword>
<dbReference type="Pfam" id="PF12906">
    <property type="entry name" value="RINGv"/>
    <property type="match status" value="1"/>
</dbReference>
<dbReference type="PROSITE" id="PS51292">
    <property type="entry name" value="ZF_RING_CH"/>
    <property type="match status" value="1"/>
</dbReference>
<evidence type="ECO:0000256" key="13">
    <source>
        <dbReference type="ARBA" id="ARBA00023128"/>
    </source>
</evidence>
<comment type="catalytic activity">
    <reaction evidence="1">
        <text>S-ubiquitinyl-[E2 ubiquitin-conjugating enzyme]-L-cysteine + [acceptor protein]-L-lysine = [E2 ubiquitin-conjugating enzyme]-L-cysteine + N(6)-ubiquitinyl-[acceptor protein]-L-lysine.</text>
        <dbReference type="EC" id="2.3.2.27"/>
    </reaction>
</comment>
<gene>
    <name evidence="22" type="primary">marchf5l</name>
</gene>
<keyword evidence="12 20" id="KW-1133">Transmembrane helix</keyword>
<evidence type="ECO:0000256" key="4">
    <source>
        <dbReference type="ARBA" id="ARBA00012483"/>
    </source>
</evidence>
<evidence type="ECO:0000256" key="2">
    <source>
        <dbReference type="ARBA" id="ARBA00004374"/>
    </source>
</evidence>
<dbReference type="Ensembl" id="ENSSAUT00010030173.1">
    <property type="protein sequence ID" value="ENSSAUP00010028621.1"/>
    <property type="gene ID" value="ENSSAUG00010012310.1"/>
</dbReference>
<dbReference type="GO" id="GO:0008270">
    <property type="term" value="F:zinc ion binding"/>
    <property type="evidence" value="ECO:0007669"/>
    <property type="project" value="UniProtKB-KW"/>
</dbReference>
<evidence type="ECO:0000256" key="10">
    <source>
        <dbReference type="ARBA" id="ARBA00022787"/>
    </source>
</evidence>
<evidence type="ECO:0000256" key="14">
    <source>
        <dbReference type="ARBA" id="ARBA00023136"/>
    </source>
</evidence>
<keyword evidence="8" id="KW-0863">Zinc-finger</keyword>
<evidence type="ECO:0000256" key="5">
    <source>
        <dbReference type="ARBA" id="ARBA00022679"/>
    </source>
</evidence>
<keyword evidence="13" id="KW-0496">Mitochondrion</keyword>
<evidence type="ECO:0000313" key="22">
    <source>
        <dbReference type="Ensembl" id="ENSSAUP00010028621.1"/>
    </source>
</evidence>
<reference evidence="22" key="2">
    <citation type="submission" date="2025-08" db="UniProtKB">
        <authorList>
            <consortium name="Ensembl"/>
        </authorList>
    </citation>
    <scope>IDENTIFICATION</scope>
</reference>
<name>A0A671VVP2_SPAAU</name>
<evidence type="ECO:0000256" key="12">
    <source>
        <dbReference type="ARBA" id="ARBA00022989"/>
    </source>
</evidence>
<dbReference type="SMART" id="SM00744">
    <property type="entry name" value="RINGv"/>
    <property type="match status" value="1"/>
</dbReference>
<evidence type="ECO:0000256" key="19">
    <source>
        <dbReference type="SAM" id="MobiDB-lite"/>
    </source>
</evidence>
<organism evidence="22 23">
    <name type="scientific">Sparus aurata</name>
    <name type="common">Gilthead sea bream</name>
    <dbReference type="NCBI Taxonomy" id="8175"/>
    <lineage>
        <taxon>Eukaryota</taxon>
        <taxon>Metazoa</taxon>
        <taxon>Chordata</taxon>
        <taxon>Craniata</taxon>
        <taxon>Vertebrata</taxon>
        <taxon>Euteleostomi</taxon>
        <taxon>Actinopterygii</taxon>
        <taxon>Neopterygii</taxon>
        <taxon>Teleostei</taxon>
        <taxon>Neoteleostei</taxon>
        <taxon>Acanthomorphata</taxon>
        <taxon>Eupercaria</taxon>
        <taxon>Spariformes</taxon>
        <taxon>Sparidae</taxon>
        <taxon>Sparus</taxon>
    </lineage>
</organism>
<evidence type="ECO:0000256" key="18">
    <source>
        <dbReference type="ARBA" id="ARBA00043231"/>
    </source>
</evidence>
<feature type="domain" description="RING-CH-type" evidence="21">
    <location>
        <begin position="4"/>
        <end position="73"/>
    </location>
</feature>
<dbReference type="EC" id="2.3.2.27" evidence="4"/>
<evidence type="ECO:0000256" key="20">
    <source>
        <dbReference type="SAM" id="Phobius"/>
    </source>
</evidence>
<dbReference type="Proteomes" id="UP000472265">
    <property type="component" value="Chromosome 12"/>
</dbReference>
<feature type="region of interest" description="Disordered" evidence="19">
    <location>
        <begin position="232"/>
        <end position="253"/>
    </location>
</feature>
<keyword evidence="11" id="KW-0862">Zinc</keyword>
<evidence type="ECO:0000313" key="23">
    <source>
        <dbReference type="Proteomes" id="UP000472265"/>
    </source>
</evidence>
<evidence type="ECO:0000256" key="7">
    <source>
        <dbReference type="ARBA" id="ARBA00022723"/>
    </source>
</evidence>
<evidence type="ECO:0000256" key="16">
    <source>
        <dbReference type="ARBA" id="ARBA00043044"/>
    </source>
</evidence>
<evidence type="ECO:0000256" key="9">
    <source>
        <dbReference type="ARBA" id="ARBA00022786"/>
    </source>
</evidence>
<evidence type="ECO:0000256" key="15">
    <source>
        <dbReference type="ARBA" id="ARBA00040151"/>
    </source>
</evidence>
<proteinExistence type="predicted"/>
<comment type="subcellular location">
    <subcellularLocation>
        <location evidence="2">Mitochondrion outer membrane</location>
        <topology evidence="2">Multi-pass membrane protein</topology>
    </subcellularLocation>
</comment>
<keyword evidence="23" id="KW-1185">Reference proteome</keyword>
<comment type="pathway">
    <text evidence="3">Protein modification; protein ubiquitination.</text>
</comment>
<evidence type="ECO:0000256" key="6">
    <source>
        <dbReference type="ARBA" id="ARBA00022692"/>
    </source>
</evidence>
<dbReference type="PANTHER" id="PTHR46283">
    <property type="entry name" value="E3 UBIQUITIN-PROTEIN LIGASE MARCH5"/>
    <property type="match status" value="1"/>
</dbReference>
<dbReference type="FunFam" id="3.30.40.10:FF:000262">
    <property type="entry name" value="E3 ubiquitin-protein ligase MARCH5"/>
    <property type="match status" value="1"/>
</dbReference>
<evidence type="ECO:0000256" key="8">
    <source>
        <dbReference type="ARBA" id="ARBA00022771"/>
    </source>
</evidence>
<dbReference type="Gene3D" id="3.30.40.10">
    <property type="entry name" value="Zinc/RING finger domain, C3HC4 (zinc finger)"/>
    <property type="match status" value="1"/>
</dbReference>
<reference evidence="22" key="1">
    <citation type="submission" date="2021-04" db="EMBL/GenBank/DDBJ databases">
        <authorList>
            <consortium name="Wellcome Sanger Institute Data Sharing"/>
        </authorList>
    </citation>
    <scope>NUCLEOTIDE SEQUENCE [LARGE SCALE GENOMIC DNA]</scope>
</reference>